<feature type="transmembrane region" description="Helical" evidence="2">
    <location>
        <begin position="156"/>
        <end position="173"/>
    </location>
</feature>
<evidence type="ECO:0000256" key="1">
    <source>
        <dbReference type="ARBA" id="ARBA00007430"/>
    </source>
</evidence>
<keyword evidence="2" id="KW-0472">Membrane</keyword>
<dbReference type="CDD" id="cd05237">
    <property type="entry name" value="UDP_invert_4-6DH_SDR_e"/>
    <property type="match status" value="1"/>
</dbReference>
<dbReference type="AlphaFoldDB" id="A0A174F6A6"/>
<feature type="transmembrane region" description="Helical" evidence="2">
    <location>
        <begin position="115"/>
        <end position="135"/>
    </location>
</feature>
<sequence>MTSNGILHSMANNRKIKILILLSIDVLLMSVAYLLAFILRFHSESNSLYIVFSMYRSYKFNILLDISIFTIFMYVFKQYRSIWTLAGVDEFIGGVIAIVCATLVNIVLARLSNNGMSIFIPILSGIIILIFCNGIRICWRILRRAIIYTELKNNGIVKNILIVGAGSGGALVLNEYKKNPQFCKRVVALVDDNKQKIGTYVGGVKVLGTRDNIQEIVKEKSIDEIVIAISELENSQLKNIIEKCKDAKAKVKIMPGISEMIDDKFSLNKIRDVDVEDLLGREAITLDHEGISEYLTDKIVLVTGGGGSIGSELCRQIAKFNPKHLIIFDIYENNAYDIQNEIRRNYPELRLDTLIGSVRDRKRLREVYSKYKPNVVFHAAAHKHVPLMEDSPQEAIKNNVVGTFNVAEMANNFGVEKFVLISTDKAVNPTNIMGATKRMCEMIVQSLNKESDTEFVAVRFGNVLGSNGSVVPLFKRQIAAGGPVTLTHKDITRYFMTIPEAAQLVLQAGAYAEGGEIFVLDMGKPVRIYDLAENLIKLSGFEPHKDICIEITGLRPGEKLYEELLMNEEGLSETKHEKIFIGKPGEYDLDNVVKGIMDLVNVAELNDKQLLKDKMKEIVTTYKEPDEINKDIERKIAVTI</sequence>
<proteinExistence type="inferred from homology"/>
<gene>
    <name evidence="4" type="primary">capD_2</name>
    <name evidence="4" type="ORF">ERS852471_01573</name>
</gene>
<dbReference type="PANTHER" id="PTHR43318:SF1">
    <property type="entry name" value="POLYSACCHARIDE BIOSYNTHESIS PROTEIN EPSC-RELATED"/>
    <property type="match status" value="1"/>
</dbReference>
<dbReference type="Gene3D" id="3.40.50.720">
    <property type="entry name" value="NAD(P)-binding Rossmann-like Domain"/>
    <property type="match status" value="2"/>
</dbReference>
<feature type="transmembrane region" description="Helical" evidence="2">
    <location>
        <begin position="88"/>
        <end position="109"/>
    </location>
</feature>
<dbReference type="Pfam" id="PF02719">
    <property type="entry name" value="Polysacc_synt_2"/>
    <property type="match status" value="1"/>
</dbReference>
<accession>A0A174F6A6</accession>
<dbReference type="Proteomes" id="UP000095594">
    <property type="component" value="Unassembled WGS sequence"/>
</dbReference>
<dbReference type="EC" id="5.1.3.2" evidence="4"/>
<comment type="similarity">
    <text evidence="1">Belongs to the polysaccharide synthase family.</text>
</comment>
<dbReference type="EMBL" id="CYZX01000009">
    <property type="protein sequence ID" value="CUO44346.1"/>
    <property type="molecule type" value="Genomic_DNA"/>
</dbReference>
<dbReference type="GO" id="GO:0003978">
    <property type="term" value="F:UDP-glucose 4-epimerase activity"/>
    <property type="evidence" value="ECO:0007669"/>
    <property type="project" value="UniProtKB-EC"/>
</dbReference>
<dbReference type="InterPro" id="IPR051203">
    <property type="entry name" value="Polysaccharide_Synthase-Rel"/>
</dbReference>
<dbReference type="PANTHER" id="PTHR43318">
    <property type="entry name" value="UDP-N-ACETYLGLUCOSAMINE 4,6-DEHYDRATASE"/>
    <property type="match status" value="1"/>
</dbReference>
<dbReference type="Pfam" id="PF13727">
    <property type="entry name" value="CoA_binding_3"/>
    <property type="match status" value="1"/>
</dbReference>
<reference evidence="4 5" key="1">
    <citation type="submission" date="2015-09" db="EMBL/GenBank/DDBJ databases">
        <authorList>
            <consortium name="Pathogen Informatics"/>
        </authorList>
    </citation>
    <scope>NUCLEOTIDE SEQUENCE [LARGE SCALE GENOMIC DNA]</scope>
    <source>
        <strain evidence="4 5">2789STDY5834856</strain>
    </source>
</reference>
<dbReference type="SUPFAM" id="SSF51735">
    <property type="entry name" value="NAD(P)-binding Rossmann-fold domains"/>
    <property type="match status" value="1"/>
</dbReference>
<keyword evidence="4" id="KW-0413">Isomerase</keyword>
<feature type="domain" description="Polysaccharide biosynthesis protein CapD-like" evidence="3">
    <location>
        <begin position="300"/>
        <end position="582"/>
    </location>
</feature>
<dbReference type="InterPro" id="IPR003869">
    <property type="entry name" value="Polysac_CapD-like"/>
</dbReference>
<dbReference type="SUPFAM" id="SSF53335">
    <property type="entry name" value="S-adenosyl-L-methionine-dependent methyltransferases"/>
    <property type="match status" value="1"/>
</dbReference>
<name>A0A174F6A6_9CLOT</name>
<dbReference type="InterPro" id="IPR029063">
    <property type="entry name" value="SAM-dependent_MTases_sf"/>
</dbReference>
<organism evidence="4 5">
    <name type="scientific">Clostridium disporicum</name>
    <dbReference type="NCBI Taxonomy" id="84024"/>
    <lineage>
        <taxon>Bacteria</taxon>
        <taxon>Bacillati</taxon>
        <taxon>Bacillota</taxon>
        <taxon>Clostridia</taxon>
        <taxon>Eubacteriales</taxon>
        <taxon>Clostridiaceae</taxon>
        <taxon>Clostridium</taxon>
    </lineage>
</organism>
<evidence type="ECO:0000313" key="4">
    <source>
        <dbReference type="EMBL" id="CUO44346.1"/>
    </source>
</evidence>
<keyword evidence="2" id="KW-1133">Transmembrane helix</keyword>
<evidence type="ECO:0000259" key="3">
    <source>
        <dbReference type="Pfam" id="PF02719"/>
    </source>
</evidence>
<feature type="transmembrane region" description="Helical" evidence="2">
    <location>
        <begin position="18"/>
        <end position="38"/>
    </location>
</feature>
<dbReference type="RefSeq" id="WP_242855896.1">
    <property type="nucleotide sequence ID" value="NZ_CABIXQ010000009.1"/>
</dbReference>
<dbReference type="InterPro" id="IPR036291">
    <property type="entry name" value="NAD(P)-bd_dom_sf"/>
</dbReference>
<evidence type="ECO:0000313" key="5">
    <source>
        <dbReference type="Proteomes" id="UP000095594"/>
    </source>
</evidence>
<keyword evidence="2" id="KW-0812">Transmembrane</keyword>
<protein>
    <submittedName>
        <fullName evidence="4">Capsular polysaccharide biosynthesis protein</fullName>
        <ecNumber evidence="4">5.1.3.2</ecNumber>
    </submittedName>
</protein>
<feature type="transmembrane region" description="Helical" evidence="2">
    <location>
        <begin position="58"/>
        <end position="76"/>
    </location>
</feature>
<evidence type="ECO:0000256" key="2">
    <source>
        <dbReference type="SAM" id="Phobius"/>
    </source>
</evidence>